<evidence type="ECO:0000313" key="2">
    <source>
        <dbReference type="Proteomes" id="UP000629468"/>
    </source>
</evidence>
<protein>
    <submittedName>
        <fullName evidence="1">Uncharacterized protein</fullName>
    </submittedName>
</protein>
<proteinExistence type="predicted"/>
<name>A0A8H7C8C9_AGABI</name>
<gene>
    <name evidence="1" type="ORF">Agabi119p4_7761</name>
</gene>
<accession>A0A8H7C8C9</accession>
<dbReference type="Proteomes" id="UP000629468">
    <property type="component" value="Unassembled WGS sequence"/>
</dbReference>
<sequence>MDDRVGMTFASKAMAIGRTDFSINCETGVEERSFRTLAFHRGTWRLFGIPISRWEVTFGVAVKGPGSNDITLRFFTWKHLFVLCSGSFSTRVEIDALWTESAV</sequence>
<evidence type="ECO:0000313" key="1">
    <source>
        <dbReference type="EMBL" id="KAF7768518.1"/>
    </source>
</evidence>
<dbReference type="EMBL" id="JABXXO010000010">
    <property type="protein sequence ID" value="KAF7768518.1"/>
    <property type="molecule type" value="Genomic_DNA"/>
</dbReference>
<organism evidence="1 2">
    <name type="scientific">Agaricus bisporus var. burnettii</name>
    <dbReference type="NCBI Taxonomy" id="192524"/>
    <lineage>
        <taxon>Eukaryota</taxon>
        <taxon>Fungi</taxon>
        <taxon>Dikarya</taxon>
        <taxon>Basidiomycota</taxon>
        <taxon>Agaricomycotina</taxon>
        <taxon>Agaricomycetes</taxon>
        <taxon>Agaricomycetidae</taxon>
        <taxon>Agaricales</taxon>
        <taxon>Agaricineae</taxon>
        <taxon>Agaricaceae</taxon>
        <taxon>Agaricus</taxon>
    </lineage>
</organism>
<comment type="caution">
    <text evidence="1">The sequence shown here is derived from an EMBL/GenBank/DDBJ whole genome shotgun (WGS) entry which is preliminary data.</text>
</comment>
<reference evidence="1 2" key="1">
    <citation type="journal article" name="Sci. Rep.">
        <title>Telomere-to-telomere assembled and centromere annotated genomes of the two main subspecies of the button mushroom Agaricus bisporus reveal especially polymorphic chromosome ends.</title>
        <authorList>
            <person name="Sonnenberg A.S.M."/>
            <person name="Sedaghat-Telgerd N."/>
            <person name="Lavrijssen B."/>
            <person name="Ohm R.A."/>
            <person name="Hendrickx P.M."/>
            <person name="Scholtmeijer K."/>
            <person name="Baars J.J.P."/>
            <person name="van Peer A."/>
        </authorList>
    </citation>
    <scope>NUCLEOTIDE SEQUENCE [LARGE SCALE GENOMIC DNA]</scope>
    <source>
        <strain evidence="1 2">H119_p4</strain>
    </source>
</reference>
<dbReference type="AlphaFoldDB" id="A0A8H7C8C9"/>